<proteinExistence type="predicted"/>
<sequence length="84" mass="9530">MDVVCVQEPFTCANSKTSTHPGYRHLAPISTWDTPSAPGSARPRVMTYIRKGHHIRLQTRESLNHQDLLWTVVNGVAILNCYRQ</sequence>
<evidence type="ECO:0008006" key="3">
    <source>
        <dbReference type="Google" id="ProtNLM"/>
    </source>
</evidence>
<dbReference type="InterPro" id="IPR036691">
    <property type="entry name" value="Endo/exonu/phosph_ase_sf"/>
</dbReference>
<dbReference type="Proteomes" id="UP000799423">
    <property type="component" value="Unassembled WGS sequence"/>
</dbReference>
<organism evidence="1 2">
    <name type="scientific">Plenodomus tracheiphilus IPT5</name>
    <dbReference type="NCBI Taxonomy" id="1408161"/>
    <lineage>
        <taxon>Eukaryota</taxon>
        <taxon>Fungi</taxon>
        <taxon>Dikarya</taxon>
        <taxon>Ascomycota</taxon>
        <taxon>Pezizomycotina</taxon>
        <taxon>Dothideomycetes</taxon>
        <taxon>Pleosporomycetidae</taxon>
        <taxon>Pleosporales</taxon>
        <taxon>Pleosporineae</taxon>
        <taxon>Leptosphaeriaceae</taxon>
        <taxon>Plenodomus</taxon>
    </lineage>
</organism>
<name>A0A6A7AM30_9PLEO</name>
<accession>A0A6A7AM30</accession>
<dbReference type="Gene3D" id="3.60.10.10">
    <property type="entry name" value="Endonuclease/exonuclease/phosphatase"/>
    <property type="match status" value="1"/>
</dbReference>
<dbReference type="SUPFAM" id="SSF56219">
    <property type="entry name" value="DNase I-like"/>
    <property type="match status" value="1"/>
</dbReference>
<evidence type="ECO:0000313" key="2">
    <source>
        <dbReference type="Proteomes" id="UP000799423"/>
    </source>
</evidence>
<dbReference type="AlphaFoldDB" id="A0A6A7AM30"/>
<dbReference type="OrthoDB" id="3660400at2759"/>
<protein>
    <recommendedName>
        <fullName evidence="3">Endonuclease/exonuclease/phosphatase domain-containing protein</fullName>
    </recommendedName>
</protein>
<keyword evidence="2" id="KW-1185">Reference proteome</keyword>
<gene>
    <name evidence="1" type="ORF">T440DRAFT_410672</name>
</gene>
<reference evidence="1" key="1">
    <citation type="submission" date="2020-01" db="EMBL/GenBank/DDBJ databases">
        <authorList>
            <consortium name="DOE Joint Genome Institute"/>
            <person name="Haridas S."/>
            <person name="Albert R."/>
            <person name="Binder M."/>
            <person name="Bloem J."/>
            <person name="Labutti K."/>
            <person name="Salamov A."/>
            <person name="Andreopoulos B."/>
            <person name="Baker S.E."/>
            <person name="Barry K."/>
            <person name="Bills G."/>
            <person name="Bluhm B.H."/>
            <person name="Cannon C."/>
            <person name="Castanera R."/>
            <person name="Culley D.E."/>
            <person name="Daum C."/>
            <person name="Ezra D."/>
            <person name="Gonzalez J.B."/>
            <person name="Henrissat B."/>
            <person name="Kuo A."/>
            <person name="Liang C."/>
            <person name="Lipzen A."/>
            <person name="Lutzoni F."/>
            <person name="Magnuson J."/>
            <person name="Mondo S."/>
            <person name="Nolan M."/>
            <person name="Ohm R."/>
            <person name="Pangilinan J."/>
            <person name="Park H.-J."/>
            <person name="Ramirez L."/>
            <person name="Alfaro M."/>
            <person name="Sun H."/>
            <person name="Tritt A."/>
            <person name="Yoshinaga Y."/>
            <person name="Zwiers L.-H."/>
            <person name="Turgeon B.G."/>
            <person name="Goodwin S.B."/>
            <person name="Spatafora J.W."/>
            <person name="Crous P.W."/>
            <person name="Grigoriev I.V."/>
        </authorList>
    </citation>
    <scope>NUCLEOTIDE SEQUENCE</scope>
    <source>
        <strain evidence="1">IPT5</strain>
    </source>
</reference>
<feature type="non-terminal residue" evidence="1">
    <location>
        <position position="84"/>
    </location>
</feature>
<dbReference type="EMBL" id="MU006403">
    <property type="protein sequence ID" value="KAF2844196.1"/>
    <property type="molecule type" value="Genomic_DNA"/>
</dbReference>
<evidence type="ECO:0000313" key="1">
    <source>
        <dbReference type="EMBL" id="KAF2844196.1"/>
    </source>
</evidence>